<dbReference type="GO" id="GO:0016538">
    <property type="term" value="F:cyclin-dependent protein serine/threonine kinase regulator activity"/>
    <property type="evidence" value="ECO:0007669"/>
    <property type="project" value="TreeGrafter"/>
</dbReference>
<dbReference type="PANTHER" id="PTHR15615:SF27">
    <property type="entry name" value="PHO85 CYCLIN CLG1"/>
    <property type="match status" value="1"/>
</dbReference>
<reference evidence="2" key="1">
    <citation type="submission" date="2019-03" db="EMBL/GenBank/DDBJ databases">
        <title>Snf2 controls pulcherriminic acid biosynthesis and connects pigmentation and antifungal activity of the yeast Metschnikowia pulcherrima.</title>
        <authorList>
            <person name="Gore-Lloyd D."/>
            <person name="Sumann I."/>
            <person name="Brachmann A.O."/>
            <person name="Schneeberger K."/>
            <person name="Ortiz-Merino R.A."/>
            <person name="Moreno-Beltran M."/>
            <person name="Schlaefli M."/>
            <person name="Kirner P."/>
            <person name="Santos Kron A."/>
            <person name="Wolfe K.H."/>
            <person name="Piel J."/>
            <person name="Ahrens C.H."/>
            <person name="Henk D."/>
            <person name="Freimoser F.M."/>
        </authorList>
    </citation>
    <scope>NUCLEOTIDE SEQUENCE [LARGE SCALE GENOMIC DNA]</scope>
    <source>
        <strain evidence="2">APC 1.2</strain>
    </source>
</reference>
<dbReference type="InterPro" id="IPR013922">
    <property type="entry name" value="Cyclin_PHO80-like"/>
</dbReference>
<dbReference type="AlphaFoldDB" id="A0A4P6XKS3"/>
<evidence type="ECO:0000313" key="1">
    <source>
        <dbReference type="EMBL" id="QBM86281.1"/>
    </source>
</evidence>
<dbReference type="GO" id="GO:0000307">
    <property type="term" value="C:cyclin-dependent protein kinase holoenzyme complex"/>
    <property type="evidence" value="ECO:0007669"/>
    <property type="project" value="TreeGrafter"/>
</dbReference>
<dbReference type="STRING" id="2163413.A0A4P6XKS3"/>
<proteinExistence type="predicted"/>
<dbReference type="GO" id="GO:0005634">
    <property type="term" value="C:nucleus"/>
    <property type="evidence" value="ECO:0007669"/>
    <property type="project" value="TreeGrafter"/>
</dbReference>
<evidence type="ECO:0000313" key="2">
    <source>
        <dbReference type="Proteomes" id="UP000292447"/>
    </source>
</evidence>
<dbReference type="Proteomes" id="UP000292447">
    <property type="component" value="Chromosome I"/>
</dbReference>
<dbReference type="Pfam" id="PF08613">
    <property type="entry name" value="Cyclin"/>
    <property type="match status" value="1"/>
</dbReference>
<dbReference type="PANTHER" id="PTHR15615">
    <property type="match status" value="1"/>
</dbReference>
<dbReference type="GO" id="GO:0019901">
    <property type="term" value="F:protein kinase binding"/>
    <property type="evidence" value="ECO:0007669"/>
    <property type="project" value="InterPro"/>
</dbReference>
<gene>
    <name evidence="1" type="primary">MPUL0A09180</name>
    <name evidence="1" type="ORF">METSCH_A09180</name>
</gene>
<sequence>MYLSFYPIGTSGHRASALVGFAPFSNYAQTYAHPGYPLPPAPQYVQPQMYREPYPELPGPAHGAGGISAVLEYEPASMAAFMCWCSFSMLGQNRQPTKELELLVVLILHATRLPKLTILIALEYTNQRYSTHAYISLSELDIFVRMVVALVLANKFNDDNTFTNKSWCGASGVNIGVLNTLEREWLSEVNWNLSVVRFQGNLETLDECWASWVHKRAQPQLSPYTYSPVSPDVYGAYSLAPSSPLYTSGALSVYGYLSPVSASPVKFSQNWNVPPNPHYGYMPQNGYTPYPQSIWAYPPTGQQPPRMDSAYNGFSNPYYNCLATY</sequence>
<name>A0A4P6XKS3_9ASCO</name>
<dbReference type="CDD" id="cd20557">
    <property type="entry name" value="CYCLIN_ScPCL1-like"/>
    <property type="match status" value="1"/>
</dbReference>
<keyword evidence="2" id="KW-1185">Reference proteome</keyword>
<dbReference type="EMBL" id="CP034456">
    <property type="protein sequence ID" value="QBM86281.1"/>
    <property type="molecule type" value="Genomic_DNA"/>
</dbReference>
<dbReference type="Gene3D" id="1.10.472.10">
    <property type="entry name" value="Cyclin-like"/>
    <property type="match status" value="1"/>
</dbReference>
<accession>A0A4P6XKS3</accession>
<organism evidence="1 2">
    <name type="scientific">Metschnikowia aff. pulcherrima</name>
    <dbReference type="NCBI Taxonomy" id="2163413"/>
    <lineage>
        <taxon>Eukaryota</taxon>
        <taxon>Fungi</taxon>
        <taxon>Dikarya</taxon>
        <taxon>Ascomycota</taxon>
        <taxon>Saccharomycotina</taxon>
        <taxon>Pichiomycetes</taxon>
        <taxon>Metschnikowiaceae</taxon>
        <taxon>Metschnikowia</taxon>
    </lineage>
</organism>
<protein>
    <submittedName>
        <fullName evidence="1">Cyclin</fullName>
    </submittedName>
</protein>